<proteinExistence type="predicted"/>
<feature type="non-terminal residue" evidence="3">
    <location>
        <position position="1"/>
    </location>
</feature>
<evidence type="ECO:0000259" key="2">
    <source>
        <dbReference type="Pfam" id="PF09818"/>
    </source>
</evidence>
<dbReference type="Pfam" id="PF09818">
    <property type="entry name" value="ABC_ATPase"/>
    <property type="match status" value="1"/>
</dbReference>
<dbReference type="OrthoDB" id="189459at2759"/>
<reference evidence="3" key="1">
    <citation type="submission" date="2022-07" db="EMBL/GenBank/DDBJ databases">
        <title>Genome analysis of Parmales, a sister group of diatoms, reveals the evolutionary specialization of diatoms from phago-mixotrophs to photoautotrophs.</title>
        <authorList>
            <person name="Ban H."/>
            <person name="Sato S."/>
            <person name="Yoshikawa S."/>
            <person name="Kazumasa Y."/>
            <person name="Nakamura Y."/>
            <person name="Ichinomiya M."/>
            <person name="Saitoh K."/>
            <person name="Sato N."/>
            <person name="Blanc-Mathieu R."/>
            <person name="Endo H."/>
            <person name="Kuwata A."/>
            <person name="Ogata H."/>
        </authorList>
    </citation>
    <scope>NUCLEOTIDE SEQUENCE</scope>
</reference>
<dbReference type="Proteomes" id="UP001165082">
    <property type="component" value="Unassembled WGS sequence"/>
</dbReference>
<keyword evidence="4" id="KW-1185">Reference proteome</keyword>
<sequence length="433" mass="45939">NEITKVHVKSNEVTKVRYKMPLTLNLEFSQRGLFFGRGAYYKNKYGGGRGRGGGGRGGCSRGGGGRGVSYNSSNNPPAPPSGGGTADLLIASLQNMEGAPYPRYHSIETSTGWTYPNKSGGPPLMTVYITRTQSDPYARPTRVKIVVPGDTAMYDRSCVGTTRLRTALGGLIARRMHSLEWCKQVEDQGGLRDQLSSLGLVAFVRNGSVLPRASGADDRPMEGGTPFSSPPEMEVALEMRNAGVTVKGMGIREGVTLIVGGGFHGKSTLLQALQDGVYDKVVGDGREGVVTRGDAVKVKAEDGRKVAGVDIERFIKGLPGGRSTRNFSTLDASGSTSQAASISESLECGSRTLLFDEDTCATNFMIRDGKMAALVDAEPIRPFVSRVRGMGEKGISSVLVIGGSGDYLNVADAVIGMKVREGREGRGGSQRRS</sequence>
<protein>
    <recommendedName>
        <fullName evidence="2">ATPase of the ABC class C-terminal domain-containing protein</fullName>
    </recommendedName>
</protein>
<evidence type="ECO:0000313" key="4">
    <source>
        <dbReference type="Proteomes" id="UP001165082"/>
    </source>
</evidence>
<comment type="caution">
    <text evidence="3">The sequence shown here is derived from an EMBL/GenBank/DDBJ whole genome shotgun (WGS) entry which is preliminary data.</text>
</comment>
<evidence type="ECO:0000313" key="3">
    <source>
        <dbReference type="EMBL" id="GMI35831.1"/>
    </source>
</evidence>
<feature type="region of interest" description="Disordered" evidence="1">
    <location>
        <begin position="45"/>
        <end position="86"/>
    </location>
</feature>
<dbReference type="PANTHER" id="PTHR38149:SF1">
    <property type="entry name" value="ATPASE"/>
    <property type="match status" value="1"/>
</dbReference>
<dbReference type="InterPro" id="IPR019195">
    <property type="entry name" value="ABC_ATPase_put"/>
</dbReference>
<gene>
    <name evidence="3" type="ORF">TrRE_jg3964</name>
</gene>
<accession>A0A9W7G871</accession>
<evidence type="ECO:0000256" key="1">
    <source>
        <dbReference type="SAM" id="MobiDB-lite"/>
    </source>
</evidence>
<name>A0A9W7G871_9STRA</name>
<dbReference type="InterPro" id="IPR046834">
    <property type="entry name" value="ABC_ATPase_C"/>
</dbReference>
<dbReference type="EMBL" id="BRXZ01007912">
    <property type="protein sequence ID" value="GMI35831.1"/>
    <property type="molecule type" value="Genomic_DNA"/>
</dbReference>
<feature type="domain" description="ATPase of the ABC class C-terminal" evidence="2">
    <location>
        <begin position="180"/>
        <end position="418"/>
    </location>
</feature>
<organism evidence="3 4">
    <name type="scientific">Triparma retinervis</name>
    <dbReference type="NCBI Taxonomy" id="2557542"/>
    <lineage>
        <taxon>Eukaryota</taxon>
        <taxon>Sar</taxon>
        <taxon>Stramenopiles</taxon>
        <taxon>Ochrophyta</taxon>
        <taxon>Bolidophyceae</taxon>
        <taxon>Parmales</taxon>
        <taxon>Triparmaceae</taxon>
        <taxon>Triparma</taxon>
    </lineage>
</organism>
<feature type="compositionally biased region" description="Gly residues" evidence="1">
    <location>
        <begin position="45"/>
        <end position="67"/>
    </location>
</feature>
<dbReference type="AlphaFoldDB" id="A0A9W7G871"/>
<dbReference type="PANTHER" id="PTHR38149">
    <property type="entry name" value="ATPASE"/>
    <property type="match status" value="1"/>
</dbReference>